<dbReference type="CDD" id="cd14473">
    <property type="entry name" value="FERM_B-lobe"/>
    <property type="match status" value="1"/>
</dbReference>
<dbReference type="Pfam" id="PF00397">
    <property type="entry name" value="WW"/>
    <property type="match status" value="2"/>
</dbReference>
<evidence type="ECO:0000313" key="6">
    <source>
        <dbReference type="Proteomes" id="UP000225706"/>
    </source>
</evidence>
<dbReference type="PANTHER" id="PTHR46221:SF3">
    <property type="entry name" value="FERM AND PDZ DOMAIN-CONTAINING PROTEIN 4"/>
    <property type="match status" value="1"/>
</dbReference>
<dbReference type="InterPro" id="IPR036020">
    <property type="entry name" value="WW_dom_sf"/>
</dbReference>
<feature type="region of interest" description="Disordered" evidence="1">
    <location>
        <begin position="1587"/>
        <end position="1614"/>
    </location>
</feature>
<dbReference type="CDD" id="cd00201">
    <property type="entry name" value="WW"/>
    <property type="match status" value="2"/>
</dbReference>
<dbReference type="Gene3D" id="2.30.42.10">
    <property type="match status" value="1"/>
</dbReference>
<dbReference type="SMART" id="SM00295">
    <property type="entry name" value="B41"/>
    <property type="match status" value="1"/>
</dbReference>
<name>A0A2B4RLA6_STYPI</name>
<feature type="compositionally biased region" description="Polar residues" evidence="1">
    <location>
        <begin position="937"/>
        <end position="950"/>
    </location>
</feature>
<dbReference type="InterPro" id="IPR001478">
    <property type="entry name" value="PDZ"/>
</dbReference>
<dbReference type="InterPro" id="IPR019749">
    <property type="entry name" value="Band_41_domain"/>
</dbReference>
<dbReference type="SMART" id="SM00228">
    <property type="entry name" value="PDZ"/>
    <property type="match status" value="1"/>
</dbReference>
<dbReference type="Gene3D" id="2.20.70.10">
    <property type="match status" value="2"/>
</dbReference>
<comment type="caution">
    <text evidence="5">The sequence shown here is derived from an EMBL/GenBank/DDBJ whole genome shotgun (WGS) entry which is preliminary data.</text>
</comment>
<feature type="compositionally biased region" description="Basic and acidic residues" evidence="1">
    <location>
        <begin position="1812"/>
        <end position="1834"/>
    </location>
</feature>
<feature type="domain" description="WW" evidence="2">
    <location>
        <begin position="61"/>
        <end position="94"/>
    </location>
</feature>
<dbReference type="SUPFAM" id="SSF51045">
    <property type="entry name" value="WW domain"/>
    <property type="match status" value="2"/>
</dbReference>
<sequence>MAVSNESASSDKASPSLLLYGKQLSPEWKAISTADQRIYFVNQRTRSSHWFPPPEFWTSKLGLPYGWEMSLDDHNRKYYINHVTRATTREDPRSEADQATHVNMTPPQARRIELVRDAKIGFGFVAGSEKPVVVRSVTPNGPSHDKLFANDQILKVDGKDVRSAAQADVISLIKSATDRIELEVVASEDVQDSKNQHNRKSSLMSRTTRERRRSTPVSVRFADEPALVQVIGPMEPVRRSSVPLIPNVLKVFLENGQTRSFRYDSDTTVEEIFSSFSSKLDIKSIEHFSLILSGPKKGQVSYIQNNEKISEIYTNRNCSSVNCICKLVIAFVPKDHYELLSEDPNTFEYLYAQVSNRVVEGFYGMDLKYDMAIKLAALQIQQKAMEAAAGRPVKISVRQVEKEFGGLGKFVPSDLLNNMKEKELRKILDQQIKQNETLASLGERYMTSLLCKLHYLNLAVEMFSYGGRYFDAKLLDDENDGPSLKKVKKQHITVLINLKYGVSRVLRGKVNVLCQLAELQDITGFSIRPEEDNKRLLQIMLQEGKKLQLICTTLVCLDMIALITGYYKVYVDNTSNTPLPVENEETWPFSFRKSSPRKDAPDYYSRHRVVPDVWSYPSRFQISNTIKKPPLENCKPFSEHKDVFVDFSSAPPRYKVKATVNAISEESESEDVLVLKKTSQRQKGEVEIGREQETFQHDSLETENVDSGGEYLTDINDNDSADLVLLDEDHVLLETDSSFLKCTSEDIVVMDETEFCCDSETAAVSEEFLATRKRPHGSPEGRDKQNVALKSEKIDLPETPRENQEDLISQLIVAEELWQEESSVVLVNGSGNKAFETVSIDGSGSFDNAYHSQMNNSVHDERLLLDFEDGHEEISSDTEDDKSDENELGPYLECTEHSLGRTDINQNIVTDYPCTKISLLAKDSGVASPAVSEHDTSINTNPLQDRSTSPPRALDFDESNSDNEGIELIDYLENKISQGPVEQGGALALQRNDSENNGNESGSSYDKGEQSPETLKRVDKLELKADSCLDIDDFAAGEGEDLVNSVDSHHISLEFCEGSEAETVSTTSDDDESLWSLFPQYFRPSGNAMRTSINSVDLSLAEEDQYEEGINSPETEGEVALLSFKVLNARDGSTPNIGSKEDEATFLDNCDESSTASSEGLEETYEVNAEILSESEEVSEDSGYANSKENDKSSLGVICNKVDETSSSSPNSARCACCTNNCDISPGNYSNGTLLVAETKYTSDFDQHPEKQFLEKFKSAELSEGFEVPSHSSDALVKHNVKGDAEILSTENCSPKNLDDKGMFEDRSYSPSDWIIPSPPTPTPELQDTDIPIVSPPPLSLTPDGDRLDEELKRLIVPPPPASVDVLPNVSGIKIASPPPLDLSDSELERLMDDYDDVKFLSLTDDHKLAKTNGLVSAEIYDANFTEDKKPQVLKVAADLPRIQKESSAFLSRNESNYSPVENLSNSNQSRAENVSSAFTSHLCESQVSPNPPSSFVPSTLIDFNARLKYNNSDQKVGEFLDKEIGKGAENLDIFTKNDESLKTALGASSASAHSNQEVFEQCRRFPSKQKPPLPPKPRILRFRSVSGEKTVSIPKNSSDGKRTCKSSTAGTWYPGDRRLESIARVKSSNLSKETSSNNIDHSFRQSITEHSHQKSSPPTSIDPEDNPSRTEVNPRRDKFSTRSLSVTCKSPYVPAPYSTSRMQNLSLVTSPIESERLHVHGPTLCKINNFLYARNYSGRSERGCSDAVRFYGLEPSTFSTNSTTAMSKEVLLHKETHLSIGKPASHLHERCGNFTKTLSRNLSEDITESTVPKERVESPDLHRTAPEHHEDKCNSSVGSSPLLDSLPPPLPKSSPPTSIPSFDLEDFDNSEPLIETCCDDALNCSVESNTSPELTSLNKDLKFKLHSDSVEKSRTGCFERRDGDSTLSASLTLFSPCRERRFFSEDWSSRDNALFLSNKTKRGSLAFEDDDKTEDSVHRLEEFQIKAFRVKCCHVCEEGLSKVIILMNRLELCLNKTVLNAQTNGEKRNWLLKVQNNARFLACDVKVISSSTKRGSLQVVSAIKTSLDSLEKLVESCENTHSMVDATCDWNGRHIVATVQEVVEQYYDILCTVKIASFQKSDNPNIELLVKKTNAFTALIDSLIRALRRY</sequence>
<feature type="domain" description="FERM" evidence="3">
    <location>
        <begin position="247"/>
        <end position="574"/>
    </location>
</feature>
<evidence type="ECO:0000259" key="2">
    <source>
        <dbReference type="PROSITE" id="PS50020"/>
    </source>
</evidence>
<evidence type="ECO:0000313" key="5">
    <source>
        <dbReference type="EMBL" id="PFX17138.1"/>
    </source>
</evidence>
<feature type="compositionally biased region" description="Low complexity" evidence="1">
    <location>
        <begin position="995"/>
        <end position="1004"/>
    </location>
</feature>
<dbReference type="InterPro" id="IPR019748">
    <property type="entry name" value="FERM_central"/>
</dbReference>
<feature type="domain" description="PDZ" evidence="4">
    <location>
        <begin position="111"/>
        <end position="188"/>
    </location>
</feature>
<dbReference type="PROSITE" id="PS50020">
    <property type="entry name" value="WW_DOMAIN_2"/>
    <property type="match status" value="2"/>
</dbReference>
<dbReference type="PROSITE" id="PS50106">
    <property type="entry name" value="PDZ"/>
    <property type="match status" value="1"/>
</dbReference>
<feature type="compositionally biased region" description="Basic and acidic residues" evidence="1">
    <location>
        <begin position="1667"/>
        <end position="1681"/>
    </location>
</feature>
<accession>A0A2B4RLA6</accession>
<dbReference type="Pfam" id="PF00373">
    <property type="entry name" value="FERM_M"/>
    <property type="match status" value="1"/>
</dbReference>
<dbReference type="SUPFAM" id="SSF54236">
    <property type="entry name" value="Ubiquitin-like"/>
    <property type="match status" value="1"/>
</dbReference>
<dbReference type="SMART" id="SM00456">
    <property type="entry name" value="WW"/>
    <property type="match status" value="2"/>
</dbReference>
<evidence type="ECO:0000259" key="3">
    <source>
        <dbReference type="PROSITE" id="PS50057"/>
    </source>
</evidence>
<feature type="region of interest" description="Disordered" evidence="1">
    <location>
        <begin position="188"/>
        <end position="218"/>
    </location>
</feature>
<feature type="compositionally biased region" description="Low complexity" evidence="1">
    <location>
        <begin position="1836"/>
        <end position="1846"/>
    </location>
</feature>
<evidence type="ECO:0000259" key="4">
    <source>
        <dbReference type="PROSITE" id="PS50106"/>
    </source>
</evidence>
<feature type="region of interest" description="Disordered" evidence="1">
    <location>
        <begin position="1804"/>
        <end position="1861"/>
    </location>
</feature>
<feature type="region of interest" description="Disordered" evidence="1">
    <location>
        <begin position="990"/>
        <end position="1014"/>
    </location>
</feature>
<dbReference type="Gene3D" id="2.30.29.30">
    <property type="entry name" value="Pleckstrin-homology domain (PH domain)/Phosphotyrosine-binding domain (PTB)"/>
    <property type="match status" value="1"/>
</dbReference>
<feature type="compositionally biased region" description="Polar residues" evidence="1">
    <location>
        <begin position="1588"/>
        <end position="1598"/>
    </location>
</feature>
<dbReference type="InterPro" id="IPR035963">
    <property type="entry name" value="FERM_2"/>
</dbReference>
<dbReference type="InterPro" id="IPR011993">
    <property type="entry name" value="PH-like_dom_sf"/>
</dbReference>
<dbReference type="SUPFAM" id="SSF47031">
    <property type="entry name" value="Second domain of FERM"/>
    <property type="match status" value="1"/>
</dbReference>
<dbReference type="Gene3D" id="3.10.20.90">
    <property type="entry name" value="Phosphatidylinositol 3-kinase Catalytic Subunit, Chain A, domain 1"/>
    <property type="match status" value="1"/>
</dbReference>
<dbReference type="SUPFAM" id="SSF50729">
    <property type="entry name" value="PH domain-like"/>
    <property type="match status" value="1"/>
</dbReference>
<dbReference type="Pfam" id="PF00595">
    <property type="entry name" value="PDZ"/>
    <property type="match status" value="1"/>
</dbReference>
<gene>
    <name evidence="5" type="primary">FRMPD4</name>
    <name evidence="5" type="ORF">AWC38_SpisGene18547</name>
</gene>
<dbReference type="InterPro" id="IPR014352">
    <property type="entry name" value="FERM/acyl-CoA-bd_prot_sf"/>
</dbReference>
<dbReference type="InterPro" id="IPR029071">
    <property type="entry name" value="Ubiquitin-like_domsf"/>
</dbReference>
<dbReference type="OrthoDB" id="5859304at2759"/>
<dbReference type="EMBL" id="LSMT01000494">
    <property type="protein sequence ID" value="PFX17138.1"/>
    <property type="molecule type" value="Genomic_DNA"/>
</dbReference>
<dbReference type="SUPFAM" id="SSF50156">
    <property type="entry name" value="PDZ domain-like"/>
    <property type="match status" value="1"/>
</dbReference>
<dbReference type="InterPro" id="IPR000299">
    <property type="entry name" value="FERM_domain"/>
</dbReference>
<dbReference type="PANTHER" id="PTHR46221">
    <property type="entry name" value="FERM AND PDZ DOMAIN-CONTAINING PROTEIN FAMILY MEMBER"/>
    <property type="match status" value="1"/>
</dbReference>
<proteinExistence type="predicted"/>
<evidence type="ECO:0000256" key="1">
    <source>
        <dbReference type="SAM" id="MobiDB-lite"/>
    </source>
</evidence>
<feature type="region of interest" description="Disordered" evidence="1">
    <location>
        <begin position="1647"/>
        <end position="1681"/>
    </location>
</feature>
<protein>
    <submittedName>
        <fullName evidence="5">FERM and PDZ domain-containing protein 4</fullName>
    </submittedName>
</protein>
<organism evidence="5 6">
    <name type="scientific">Stylophora pistillata</name>
    <name type="common">Smooth cauliflower coral</name>
    <dbReference type="NCBI Taxonomy" id="50429"/>
    <lineage>
        <taxon>Eukaryota</taxon>
        <taxon>Metazoa</taxon>
        <taxon>Cnidaria</taxon>
        <taxon>Anthozoa</taxon>
        <taxon>Hexacorallia</taxon>
        <taxon>Scleractinia</taxon>
        <taxon>Astrocoeniina</taxon>
        <taxon>Pocilloporidae</taxon>
        <taxon>Stylophora</taxon>
    </lineage>
</organism>
<dbReference type="Proteomes" id="UP000225706">
    <property type="component" value="Unassembled WGS sequence"/>
</dbReference>
<dbReference type="InterPro" id="IPR036034">
    <property type="entry name" value="PDZ_sf"/>
</dbReference>
<reference evidence="6" key="1">
    <citation type="journal article" date="2017" name="bioRxiv">
        <title>Comparative analysis of the genomes of Stylophora pistillata and Acropora digitifera provides evidence for extensive differences between species of corals.</title>
        <authorList>
            <person name="Voolstra C.R."/>
            <person name="Li Y."/>
            <person name="Liew Y.J."/>
            <person name="Baumgarten S."/>
            <person name="Zoccola D."/>
            <person name="Flot J.-F."/>
            <person name="Tambutte S."/>
            <person name="Allemand D."/>
            <person name="Aranda M."/>
        </authorList>
    </citation>
    <scope>NUCLEOTIDE SEQUENCE [LARGE SCALE GENOMIC DNA]</scope>
</reference>
<feature type="compositionally biased region" description="Pro residues" evidence="1">
    <location>
        <begin position="1847"/>
        <end position="1859"/>
    </location>
</feature>
<dbReference type="Gene3D" id="1.20.80.10">
    <property type="match status" value="1"/>
</dbReference>
<feature type="region of interest" description="Disordered" evidence="1">
    <location>
        <begin position="930"/>
        <end position="961"/>
    </location>
</feature>
<dbReference type="PROSITE" id="PS50057">
    <property type="entry name" value="FERM_3"/>
    <property type="match status" value="1"/>
</dbReference>
<dbReference type="Pfam" id="PF21989">
    <property type="entry name" value="RA_2"/>
    <property type="match status" value="1"/>
</dbReference>
<keyword evidence="6" id="KW-1185">Reference proteome</keyword>
<feature type="domain" description="WW" evidence="2">
    <location>
        <begin position="22"/>
        <end position="55"/>
    </location>
</feature>
<dbReference type="InterPro" id="IPR001202">
    <property type="entry name" value="WW_dom"/>
</dbReference>